<dbReference type="OrthoDB" id="7238295at2"/>
<evidence type="ECO:0000313" key="2">
    <source>
        <dbReference type="EMBL" id="TDH58031.1"/>
    </source>
</evidence>
<dbReference type="InterPro" id="IPR038717">
    <property type="entry name" value="Tc1-like_DDE_dom"/>
</dbReference>
<dbReference type="InterPro" id="IPR036397">
    <property type="entry name" value="RNaseH_sf"/>
</dbReference>
<dbReference type="Gene3D" id="3.30.420.10">
    <property type="entry name" value="Ribonuclease H-like superfamily/Ribonuclease H"/>
    <property type="match status" value="1"/>
</dbReference>
<dbReference type="GO" id="GO:0003676">
    <property type="term" value="F:nucleic acid binding"/>
    <property type="evidence" value="ECO:0007669"/>
    <property type="project" value="InterPro"/>
</dbReference>
<dbReference type="EMBL" id="SMSJ01000164">
    <property type="protein sequence ID" value="TDH58031.1"/>
    <property type="molecule type" value="Genomic_DNA"/>
</dbReference>
<sequence>MLRRAYEQDPAAVRRWLRRAYPEIATRAKAKGGAIFWDDKTGLHSDDVRGRGYAPPGRTPEAQVNHRRAKLGLMSAVTNKGGLRWLVLDEAIKAAYLLRVLARLVRDATSKVFLILDRLPVHRLVKVRNWVIEREVEIEVFLPARLQPGAEPG</sequence>
<reference evidence="2 3" key="1">
    <citation type="journal article" date="2016" name="J. Microbiol.">
        <title>Dankookia rubra gen. nov., sp. nov., an alphaproteobacterium isolated from sediment of a shallow stream.</title>
        <authorList>
            <person name="Kim W.H."/>
            <person name="Kim D.H."/>
            <person name="Kang K."/>
            <person name="Ahn T.Y."/>
        </authorList>
    </citation>
    <scope>NUCLEOTIDE SEQUENCE [LARGE SCALE GENOMIC DNA]</scope>
    <source>
        <strain evidence="2 3">JCM30602</strain>
    </source>
</reference>
<proteinExistence type="predicted"/>
<evidence type="ECO:0000313" key="3">
    <source>
        <dbReference type="Proteomes" id="UP000295096"/>
    </source>
</evidence>
<name>A0A4R5Q707_9PROT</name>
<feature type="domain" description="Tc1-like transposase DDE" evidence="1">
    <location>
        <begin position="36"/>
        <end position="143"/>
    </location>
</feature>
<dbReference type="AlphaFoldDB" id="A0A4R5Q707"/>
<dbReference type="Proteomes" id="UP000295096">
    <property type="component" value="Unassembled WGS sequence"/>
</dbReference>
<accession>A0A4R5Q707</accession>
<protein>
    <recommendedName>
        <fullName evidence="1">Tc1-like transposase DDE domain-containing protein</fullName>
    </recommendedName>
</protein>
<dbReference type="Pfam" id="PF13358">
    <property type="entry name" value="DDE_3"/>
    <property type="match status" value="1"/>
</dbReference>
<organism evidence="2 3">
    <name type="scientific">Dankookia rubra</name>
    <dbReference type="NCBI Taxonomy" id="1442381"/>
    <lineage>
        <taxon>Bacteria</taxon>
        <taxon>Pseudomonadati</taxon>
        <taxon>Pseudomonadota</taxon>
        <taxon>Alphaproteobacteria</taxon>
        <taxon>Acetobacterales</taxon>
        <taxon>Roseomonadaceae</taxon>
        <taxon>Dankookia</taxon>
    </lineage>
</organism>
<keyword evidence="3" id="KW-1185">Reference proteome</keyword>
<evidence type="ECO:0000259" key="1">
    <source>
        <dbReference type="Pfam" id="PF13358"/>
    </source>
</evidence>
<comment type="caution">
    <text evidence="2">The sequence shown here is derived from an EMBL/GenBank/DDBJ whole genome shotgun (WGS) entry which is preliminary data.</text>
</comment>
<gene>
    <name evidence="2" type="ORF">E2C06_34735</name>
</gene>